<evidence type="ECO:0000313" key="8">
    <source>
        <dbReference type="EMBL" id="GEC99840.1"/>
    </source>
</evidence>
<comment type="subcellular location">
    <subcellularLocation>
        <location evidence="1">Membrane</location>
        <topology evidence="1">Multi-pass membrane protein</topology>
    </subcellularLocation>
</comment>
<dbReference type="Proteomes" id="UP000315730">
    <property type="component" value="Unassembled WGS sequence"/>
</dbReference>
<keyword evidence="3 6" id="KW-1133">Transmembrane helix</keyword>
<proteinExistence type="predicted"/>
<keyword evidence="9" id="KW-1185">Reference proteome</keyword>
<feature type="transmembrane region" description="Helical" evidence="6">
    <location>
        <begin position="81"/>
        <end position="102"/>
    </location>
</feature>
<sequence length="135" mass="14699">MAEEPEYYKAQPLPPRNQQTSQGYRGATSYGSSGGWGAPAGRPVTVNVVGGKSALLAYVLWFFLGQLGIHKFYLAQPFQGILYLLLGGIGWATAGILIGWFFLIPLWILMFIDLFVIPVRVAVLNARLAYGAGGY</sequence>
<keyword evidence="4 6" id="KW-0472">Membrane</keyword>
<keyword evidence="2 6" id="KW-0812">Transmembrane</keyword>
<dbReference type="OrthoDB" id="2004788at2"/>
<evidence type="ECO:0000256" key="3">
    <source>
        <dbReference type="ARBA" id="ARBA00022989"/>
    </source>
</evidence>
<feature type="domain" description="TM2" evidence="7">
    <location>
        <begin position="51"/>
        <end position="101"/>
    </location>
</feature>
<evidence type="ECO:0000256" key="1">
    <source>
        <dbReference type="ARBA" id="ARBA00004141"/>
    </source>
</evidence>
<evidence type="ECO:0000256" key="4">
    <source>
        <dbReference type="ARBA" id="ARBA00023136"/>
    </source>
</evidence>
<dbReference type="RefSeq" id="WP_068468468.1">
    <property type="nucleotide sequence ID" value="NZ_BJNW01000018.1"/>
</dbReference>
<feature type="region of interest" description="Disordered" evidence="5">
    <location>
        <begin position="1"/>
        <end position="37"/>
    </location>
</feature>
<evidence type="ECO:0000256" key="6">
    <source>
        <dbReference type="SAM" id="Phobius"/>
    </source>
</evidence>
<evidence type="ECO:0000256" key="2">
    <source>
        <dbReference type="ARBA" id="ARBA00022692"/>
    </source>
</evidence>
<feature type="transmembrane region" description="Helical" evidence="6">
    <location>
        <begin position="108"/>
        <end position="130"/>
    </location>
</feature>
<dbReference type="AlphaFoldDB" id="A0A4Y4DAS9"/>
<dbReference type="Pfam" id="PF05154">
    <property type="entry name" value="TM2"/>
    <property type="match status" value="1"/>
</dbReference>
<dbReference type="EMBL" id="BJNW01000018">
    <property type="protein sequence ID" value="GEC99840.1"/>
    <property type="molecule type" value="Genomic_DNA"/>
</dbReference>
<dbReference type="InterPro" id="IPR007829">
    <property type="entry name" value="TM2"/>
</dbReference>
<dbReference type="GO" id="GO:0016020">
    <property type="term" value="C:membrane"/>
    <property type="evidence" value="ECO:0007669"/>
    <property type="project" value="UniProtKB-SubCell"/>
</dbReference>
<evidence type="ECO:0000256" key="5">
    <source>
        <dbReference type="SAM" id="MobiDB-lite"/>
    </source>
</evidence>
<evidence type="ECO:0000313" key="9">
    <source>
        <dbReference type="Proteomes" id="UP000315730"/>
    </source>
</evidence>
<comment type="caution">
    <text evidence="8">The sequence shown here is derived from an EMBL/GenBank/DDBJ whole genome shotgun (WGS) entry which is preliminary data.</text>
</comment>
<protein>
    <recommendedName>
        <fullName evidence="7">TM2 domain-containing protein</fullName>
    </recommendedName>
</protein>
<gene>
    <name evidence="8" type="ORF">KVA01_19950</name>
</gene>
<feature type="transmembrane region" description="Helical" evidence="6">
    <location>
        <begin position="55"/>
        <end position="74"/>
    </location>
</feature>
<evidence type="ECO:0000259" key="7">
    <source>
        <dbReference type="Pfam" id="PF05154"/>
    </source>
</evidence>
<name>A0A4Y4DAS9_KOCVA</name>
<organism evidence="8 9">
    <name type="scientific">Kocuria varians</name>
    <name type="common">Micrococcus varians</name>
    <dbReference type="NCBI Taxonomy" id="1272"/>
    <lineage>
        <taxon>Bacteria</taxon>
        <taxon>Bacillati</taxon>
        <taxon>Actinomycetota</taxon>
        <taxon>Actinomycetes</taxon>
        <taxon>Micrococcales</taxon>
        <taxon>Micrococcaceae</taxon>
        <taxon>Kocuria</taxon>
    </lineage>
</organism>
<reference evidence="8 9" key="1">
    <citation type="submission" date="2019-06" db="EMBL/GenBank/DDBJ databases">
        <title>Whole genome shotgun sequence of Kocuria varians NBRC 15358.</title>
        <authorList>
            <person name="Hosoyama A."/>
            <person name="Uohara A."/>
            <person name="Ohji S."/>
            <person name="Ichikawa N."/>
        </authorList>
    </citation>
    <scope>NUCLEOTIDE SEQUENCE [LARGE SCALE GENOMIC DNA]</scope>
    <source>
        <strain evidence="8 9">NBRC 15358</strain>
    </source>
</reference>
<accession>A0A4Y4DAS9</accession>
<dbReference type="STRING" id="1272.GCA_900014985_01021"/>